<dbReference type="PANTHER" id="PTHR11066:SF34">
    <property type="entry name" value="ACYL-COENZYME A THIOESTERASE 8"/>
    <property type="match status" value="1"/>
</dbReference>
<feature type="domain" description="Acyl-CoA thioesterase 2 C-terminal" evidence="3">
    <location>
        <begin position="191"/>
        <end position="316"/>
    </location>
</feature>
<dbReference type="Pfam" id="PF13622">
    <property type="entry name" value="4HBT_3"/>
    <property type="match status" value="1"/>
</dbReference>
<dbReference type="RefSeq" id="WP_386054702.1">
    <property type="nucleotide sequence ID" value="NZ_JBHTKH010000021.1"/>
</dbReference>
<dbReference type="InterPro" id="IPR042171">
    <property type="entry name" value="Acyl-CoA_hotdog"/>
</dbReference>
<comment type="caution">
    <text evidence="5">The sequence shown here is derived from an EMBL/GenBank/DDBJ whole genome shotgun (WGS) entry which is preliminary data.</text>
</comment>
<dbReference type="PANTHER" id="PTHR11066">
    <property type="entry name" value="ACYL-COA THIOESTERASE"/>
    <property type="match status" value="1"/>
</dbReference>
<organism evidence="5 6">
    <name type="scientific">Terrabacter terrigena</name>
    <dbReference type="NCBI Taxonomy" id="574718"/>
    <lineage>
        <taxon>Bacteria</taxon>
        <taxon>Bacillati</taxon>
        <taxon>Actinomycetota</taxon>
        <taxon>Actinomycetes</taxon>
        <taxon>Micrococcales</taxon>
        <taxon>Intrasporangiaceae</taxon>
        <taxon>Terrabacter</taxon>
    </lineage>
</organism>
<dbReference type="CDD" id="cd03444">
    <property type="entry name" value="Thioesterase_II_repeat1"/>
    <property type="match status" value="1"/>
</dbReference>
<evidence type="ECO:0000313" key="5">
    <source>
        <dbReference type="EMBL" id="MFD1056597.1"/>
    </source>
</evidence>
<gene>
    <name evidence="5" type="ORF">ACFQ2V_20015</name>
</gene>
<dbReference type="Gene3D" id="2.40.160.210">
    <property type="entry name" value="Acyl-CoA thioesterase, double hotdog domain"/>
    <property type="match status" value="1"/>
</dbReference>
<sequence length="322" mass="35094">MSADAPAEPRPLPPLEDLLDVLTLRDIGTARIAVTDVLGRDAAESIGATSARVFEGRSQKMPHGRVFGGQVLAQCVMAAGITVRDVNDGDGTRPIHSLHGYFMRPGDDTLPIRFAVEEMRDGNSFSTRRVHAVQKGAPIMSMVCSFQERAGGLDHQDAMPAVPGPDGLASLADAFRGIDHPGAKHLAESRPIEMRPVESNMFVDAGEQQVATNHVWMRAIDRLPDDPLLHAAVLAYSSDYSLLEPVLRRHGMVWTDPRLRVASLDHSMWFHRDARADEWLLYAQQSPSAVSGRGLSIGEMYTQDGTLVATTAQEGMVRVKDA</sequence>
<dbReference type="EMBL" id="JBHTKH010000021">
    <property type="protein sequence ID" value="MFD1056597.1"/>
    <property type="molecule type" value="Genomic_DNA"/>
</dbReference>
<dbReference type="InterPro" id="IPR003703">
    <property type="entry name" value="Acyl_CoA_thio"/>
</dbReference>
<proteinExistence type="inferred from homology"/>
<protein>
    <submittedName>
        <fullName evidence="5">Acyl-CoA thioesterase</fullName>
    </submittedName>
</protein>
<name>A0ABW3N0Z9_9MICO</name>
<dbReference type="InterPro" id="IPR049449">
    <property type="entry name" value="TesB_ACOT8-like_N"/>
</dbReference>
<dbReference type="SUPFAM" id="SSF54637">
    <property type="entry name" value="Thioesterase/thiol ester dehydrase-isomerase"/>
    <property type="match status" value="2"/>
</dbReference>
<dbReference type="InterPro" id="IPR029069">
    <property type="entry name" value="HotDog_dom_sf"/>
</dbReference>
<evidence type="ECO:0000259" key="3">
    <source>
        <dbReference type="Pfam" id="PF02551"/>
    </source>
</evidence>
<reference evidence="6" key="1">
    <citation type="journal article" date="2019" name="Int. J. Syst. Evol. Microbiol.">
        <title>The Global Catalogue of Microorganisms (GCM) 10K type strain sequencing project: providing services to taxonomists for standard genome sequencing and annotation.</title>
        <authorList>
            <consortium name="The Broad Institute Genomics Platform"/>
            <consortium name="The Broad Institute Genome Sequencing Center for Infectious Disease"/>
            <person name="Wu L."/>
            <person name="Ma J."/>
        </authorList>
    </citation>
    <scope>NUCLEOTIDE SEQUENCE [LARGE SCALE GENOMIC DNA]</scope>
    <source>
        <strain evidence="6">CCUG 57508</strain>
    </source>
</reference>
<evidence type="ECO:0000256" key="1">
    <source>
        <dbReference type="ARBA" id="ARBA00006538"/>
    </source>
</evidence>
<dbReference type="CDD" id="cd03445">
    <property type="entry name" value="Thioesterase_II_repeat2"/>
    <property type="match status" value="1"/>
</dbReference>
<dbReference type="Pfam" id="PF02551">
    <property type="entry name" value="Acyl_CoA_thio"/>
    <property type="match status" value="1"/>
</dbReference>
<keyword evidence="6" id="KW-1185">Reference proteome</keyword>
<evidence type="ECO:0000259" key="4">
    <source>
        <dbReference type="Pfam" id="PF13622"/>
    </source>
</evidence>
<dbReference type="InterPro" id="IPR025652">
    <property type="entry name" value="TesB_C"/>
</dbReference>
<keyword evidence="2" id="KW-0378">Hydrolase</keyword>
<evidence type="ECO:0000313" key="6">
    <source>
        <dbReference type="Proteomes" id="UP001597046"/>
    </source>
</evidence>
<feature type="domain" description="Acyl-CoA thioesterase-like N-terminal HotDog" evidence="4">
    <location>
        <begin position="60"/>
        <end position="147"/>
    </location>
</feature>
<evidence type="ECO:0000256" key="2">
    <source>
        <dbReference type="ARBA" id="ARBA00022801"/>
    </source>
</evidence>
<dbReference type="Proteomes" id="UP001597046">
    <property type="component" value="Unassembled WGS sequence"/>
</dbReference>
<comment type="similarity">
    <text evidence="1">Belongs to the C/M/P thioester hydrolase family.</text>
</comment>
<accession>A0ABW3N0Z9</accession>